<keyword evidence="1" id="KW-0378">Hydrolase</keyword>
<evidence type="ECO:0000313" key="2">
    <source>
        <dbReference type="Proteomes" id="UP001596417"/>
    </source>
</evidence>
<dbReference type="AlphaFoldDB" id="A0ABD5YVH5"/>
<protein>
    <submittedName>
        <fullName evidence="1">D-(-)-3-hydroxybutyrate oligomer hydrolase</fullName>
    </submittedName>
</protein>
<comment type="caution">
    <text evidence="1">The sequence shown here is derived from an EMBL/GenBank/DDBJ whole genome shotgun (WGS) entry which is preliminary data.</text>
</comment>
<name>A0ABD5YVH5_9EURY</name>
<dbReference type="GO" id="GO:0016787">
    <property type="term" value="F:hydrolase activity"/>
    <property type="evidence" value="ECO:0007669"/>
    <property type="project" value="UniProtKB-KW"/>
</dbReference>
<accession>A0ABD5YVH5</accession>
<dbReference type="EMBL" id="JBHTAX010000004">
    <property type="protein sequence ID" value="MFC7192221.1"/>
    <property type="molecule type" value="Genomic_DNA"/>
</dbReference>
<evidence type="ECO:0000313" key="1">
    <source>
        <dbReference type="EMBL" id="MFC7192221.1"/>
    </source>
</evidence>
<dbReference type="Proteomes" id="UP001596417">
    <property type="component" value="Unassembled WGS sequence"/>
</dbReference>
<proteinExistence type="predicted"/>
<gene>
    <name evidence="1" type="ORF">ACFQL7_21980</name>
</gene>
<dbReference type="RefSeq" id="WP_248909905.1">
    <property type="nucleotide sequence ID" value="NZ_CP109980.1"/>
</dbReference>
<sequence length="63" mass="7161">MSGLLDIGEMWTIGGLVVPRPLTIVAGREDRLFPIDSTRRAYEELVDLYEVVDGDDRCSLLHW</sequence>
<organism evidence="1 2">
    <name type="scientific">Halocatena marina</name>
    <dbReference type="NCBI Taxonomy" id="2934937"/>
    <lineage>
        <taxon>Archaea</taxon>
        <taxon>Methanobacteriati</taxon>
        <taxon>Methanobacteriota</taxon>
        <taxon>Stenosarchaea group</taxon>
        <taxon>Halobacteria</taxon>
        <taxon>Halobacteriales</taxon>
        <taxon>Natronomonadaceae</taxon>
        <taxon>Halocatena</taxon>
    </lineage>
</organism>
<keyword evidence="2" id="KW-1185">Reference proteome</keyword>
<dbReference type="GeneID" id="76201888"/>
<dbReference type="InterPro" id="IPR029058">
    <property type="entry name" value="AB_hydrolase_fold"/>
</dbReference>
<dbReference type="Gene3D" id="3.40.50.1820">
    <property type="entry name" value="alpha/beta hydrolase"/>
    <property type="match status" value="1"/>
</dbReference>
<reference evidence="1 2" key="1">
    <citation type="journal article" date="2019" name="Int. J. Syst. Evol. Microbiol.">
        <title>The Global Catalogue of Microorganisms (GCM) 10K type strain sequencing project: providing services to taxonomists for standard genome sequencing and annotation.</title>
        <authorList>
            <consortium name="The Broad Institute Genomics Platform"/>
            <consortium name="The Broad Institute Genome Sequencing Center for Infectious Disease"/>
            <person name="Wu L."/>
            <person name="Ma J."/>
        </authorList>
    </citation>
    <scope>NUCLEOTIDE SEQUENCE [LARGE SCALE GENOMIC DNA]</scope>
    <source>
        <strain evidence="1 2">RDMS1</strain>
    </source>
</reference>